<feature type="region of interest" description="Disordered" evidence="1">
    <location>
        <begin position="55"/>
        <end position="84"/>
    </location>
</feature>
<proteinExistence type="predicted"/>
<evidence type="ECO:0000256" key="1">
    <source>
        <dbReference type="SAM" id="MobiDB-lite"/>
    </source>
</evidence>
<name>A0A8S5TZ03_9CAUD</name>
<dbReference type="EMBL" id="BK015962">
    <property type="protein sequence ID" value="DAF87433.1"/>
    <property type="molecule type" value="Genomic_DNA"/>
</dbReference>
<feature type="compositionally biased region" description="Basic and acidic residues" evidence="1">
    <location>
        <begin position="61"/>
        <end position="78"/>
    </location>
</feature>
<organism evidence="2">
    <name type="scientific">Siphoviridae sp. ctnPP24</name>
    <dbReference type="NCBI Taxonomy" id="2825662"/>
    <lineage>
        <taxon>Viruses</taxon>
        <taxon>Duplodnaviria</taxon>
        <taxon>Heunggongvirae</taxon>
        <taxon>Uroviricota</taxon>
        <taxon>Caudoviricetes</taxon>
    </lineage>
</organism>
<reference evidence="2" key="1">
    <citation type="journal article" date="2021" name="Proc. Natl. Acad. Sci. U.S.A.">
        <title>A Catalog of Tens of Thousands of Viruses from Human Metagenomes Reveals Hidden Associations with Chronic Diseases.</title>
        <authorList>
            <person name="Tisza M.J."/>
            <person name="Buck C.B."/>
        </authorList>
    </citation>
    <scope>NUCLEOTIDE SEQUENCE</scope>
    <source>
        <strain evidence="2">CtnPP24</strain>
    </source>
</reference>
<evidence type="ECO:0000313" key="2">
    <source>
        <dbReference type="EMBL" id="DAF87433.1"/>
    </source>
</evidence>
<sequence length="84" mass="10264">MKLQIEEAELRNIVYKAARYDIIMDALIREKFDKVDIYTDWEMIESYMQDILNQQPSNIRPVDEDRVKEDRDWMDKNPDFGQYN</sequence>
<protein>
    <submittedName>
        <fullName evidence="2">Uncharacterized protein</fullName>
    </submittedName>
</protein>
<accession>A0A8S5TZ03</accession>